<feature type="domain" description="EF-hand" evidence="4">
    <location>
        <begin position="278"/>
        <end position="313"/>
    </location>
</feature>
<keyword evidence="2" id="KW-1015">Disulfide bond</keyword>
<feature type="non-terminal residue" evidence="5">
    <location>
        <position position="354"/>
    </location>
</feature>
<dbReference type="SMART" id="SM00054">
    <property type="entry name" value="EFh"/>
    <property type="match status" value="3"/>
</dbReference>
<dbReference type="PANTHER" id="PTHR47065">
    <property type="entry name" value="EF-HAND CALCIUM-BINDING DOMAIN-CONTAINING PROTEIN 9"/>
    <property type="match status" value="1"/>
</dbReference>
<dbReference type="Pfam" id="PF13499">
    <property type="entry name" value="EF-hand_7"/>
    <property type="match status" value="1"/>
</dbReference>
<evidence type="ECO:0000256" key="2">
    <source>
        <dbReference type="ARBA" id="ARBA00023157"/>
    </source>
</evidence>
<evidence type="ECO:0000313" key="5">
    <source>
        <dbReference type="EMBL" id="CAF1661580.1"/>
    </source>
</evidence>
<dbReference type="InterPro" id="IPR042798">
    <property type="entry name" value="EFCAB9"/>
</dbReference>
<dbReference type="InterPro" id="IPR002048">
    <property type="entry name" value="EF_hand_dom"/>
</dbReference>
<evidence type="ECO:0000313" key="6">
    <source>
        <dbReference type="Proteomes" id="UP000663828"/>
    </source>
</evidence>
<organism evidence="5 6">
    <name type="scientific">Adineta ricciae</name>
    <name type="common">Rotifer</name>
    <dbReference type="NCBI Taxonomy" id="249248"/>
    <lineage>
        <taxon>Eukaryota</taxon>
        <taxon>Metazoa</taxon>
        <taxon>Spiralia</taxon>
        <taxon>Gnathifera</taxon>
        <taxon>Rotifera</taxon>
        <taxon>Eurotatoria</taxon>
        <taxon>Bdelloidea</taxon>
        <taxon>Adinetida</taxon>
        <taxon>Adinetidae</taxon>
        <taxon>Adineta</taxon>
    </lineage>
</organism>
<protein>
    <recommendedName>
        <fullName evidence="4">EF-hand domain-containing protein</fullName>
    </recommendedName>
</protein>
<dbReference type="GO" id="GO:0061891">
    <property type="term" value="F:calcium ion sensor activity"/>
    <property type="evidence" value="ECO:0007669"/>
    <property type="project" value="TreeGrafter"/>
</dbReference>
<dbReference type="CDD" id="cd00051">
    <property type="entry name" value="EFh"/>
    <property type="match status" value="2"/>
</dbReference>
<keyword evidence="6" id="KW-1185">Reference proteome</keyword>
<evidence type="ECO:0000256" key="3">
    <source>
        <dbReference type="SAM" id="SignalP"/>
    </source>
</evidence>
<feature type="signal peptide" evidence="3">
    <location>
        <begin position="1"/>
        <end position="19"/>
    </location>
</feature>
<keyword evidence="3" id="KW-0732">Signal</keyword>
<comment type="caution">
    <text evidence="5">The sequence shown here is derived from an EMBL/GenBank/DDBJ whole genome shotgun (WGS) entry which is preliminary data.</text>
</comment>
<proteinExistence type="predicted"/>
<dbReference type="InterPro" id="IPR011992">
    <property type="entry name" value="EF-hand-dom_pair"/>
</dbReference>
<dbReference type="Gene3D" id="3.10.250.10">
    <property type="entry name" value="SRCR-like domain"/>
    <property type="match status" value="1"/>
</dbReference>
<dbReference type="PANTHER" id="PTHR47065:SF1">
    <property type="entry name" value="EF-HAND CALCIUM-BINDING DOMAIN-CONTAINING PROTEIN 9"/>
    <property type="match status" value="1"/>
</dbReference>
<sequence length="354" mass="40156">MQATFIAIVILAAYGLAMGNSLYGLEPQSRDVGLATCEKIYGLMAYPRVIKNITVLRTSPLRVRVYLLAQGPSKSIPFSVEGMVCQVGFDQNAANAACRSQNFHNAVMVTDIAWHEPPASYGQQCIMDTESYKSVIPCEYILHQLSCPASATNLVDCRFPPLFSQSLSCNAYTHTMHLHFNPSILDYIHLTPPSWSITTISMKLCAILFSLLDFDKTNHLEEYHIHALLIYLTNINKNQTSTLFYKLDLDRSGTMELEEFFILISLLIANKDKKEKEFMHAHSKTVFELLDDDSSGSITVEEFQRLGYLFNLDNREIRIIFKDFDVSGDDALDYSEFCMFTLACINKQKLMKKK</sequence>
<dbReference type="PROSITE" id="PS50222">
    <property type="entry name" value="EF_HAND_2"/>
    <property type="match status" value="1"/>
</dbReference>
<dbReference type="GO" id="GO:0016020">
    <property type="term" value="C:membrane"/>
    <property type="evidence" value="ECO:0007669"/>
    <property type="project" value="InterPro"/>
</dbReference>
<reference evidence="5" key="1">
    <citation type="submission" date="2021-02" db="EMBL/GenBank/DDBJ databases">
        <authorList>
            <person name="Nowell W R."/>
        </authorList>
    </citation>
    <scope>NUCLEOTIDE SEQUENCE</scope>
</reference>
<dbReference type="InterPro" id="IPR036772">
    <property type="entry name" value="SRCR-like_dom_sf"/>
</dbReference>
<dbReference type="Gene3D" id="1.10.238.10">
    <property type="entry name" value="EF-hand"/>
    <property type="match status" value="1"/>
</dbReference>
<dbReference type="GO" id="GO:0005509">
    <property type="term" value="F:calcium ion binding"/>
    <property type="evidence" value="ECO:0007669"/>
    <property type="project" value="InterPro"/>
</dbReference>
<dbReference type="SUPFAM" id="SSF47473">
    <property type="entry name" value="EF-hand"/>
    <property type="match status" value="1"/>
</dbReference>
<dbReference type="Pfam" id="PF13833">
    <property type="entry name" value="EF-hand_8"/>
    <property type="match status" value="1"/>
</dbReference>
<feature type="chain" id="PRO_5032853764" description="EF-hand domain-containing protein" evidence="3">
    <location>
        <begin position="20"/>
        <end position="354"/>
    </location>
</feature>
<name>A0A816FHL0_ADIRI</name>
<evidence type="ECO:0000256" key="1">
    <source>
        <dbReference type="ARBA" id="ARBA00022837"/>
    </source>
</evidence>
<dbReference type="SUPFAM" id="SSF56487">
    <property type="entry name" value="SRCR-like"/>
    <property type="match status" value="1"/>
</dbReference>
<dbReference type="EMBL" id="CAJNOR010011475">
    <property type="protein sequence ID" value="CAF1661580.1"/>
    <property type="molecule type" value="Genomic_DNA"/>
</dbReference>
<dbReference type="Proteomes" id="UP000663828">
    <property type="component" value="Unassembled WGS sequence"/>
</dbReference>
<dbReference type="GO" id="GO:0005737">
    <property type="term" value="C:cytoplasm"/>
    <property type="evidence" value="ECO:0007669"/>
    <property type="project" value="TreeGrafter"/>
</dbReference>
<gene>
    <name evidence="5" type="ORF">XAT740_LOCUS56970</name>
</gene>
<dbReference type="PROSITE" id="PS00018">
    <property type="entry name" value="EF_HAND_1"/>
    <property type="match status" value="3"/>
</dbReference>
<dbReference type="InterPro" id="IPR018247">
    <property type="entry name" value="EF_Hand_1_Ca_BS"/>
</dbReference>
<evidence type="ECO:0000259" key="4">
    <source>
        <dbReference type="PROSITE" id="PS50222"/>
    </source>
</evidence>
<keyword evidence="1" id="KW-0106">Calcium</keyword>
<dbReference type="AlphaFoldDB" id="A0A816FHL0"/>
<accession>A0A816FHL0</accession>